<organism evidence="3 4">
    <name type="scientific">Youngiibacter fragilis 232.1</name>
    <dbReference type="NCBI Taxonomy" id="994573"/>
    <lineage>
        <taxon>Bacteria</taxon>
        <taxon>Bacillati</taxon>
        <taxon>Bacillota</taxon>
        <taxon>Clostridia</taxon>
        <taxon>Eubacteriales</taxon>
        <taxon>Clostridiaceae</taxon>
        <taxon>Youngiibacter</taxon>
    </lineage>
</organism>
<name>V7I8E0_9CLOT</name>
<evidence type="ECO:0000313" key="4">
    <source>
        <dbReference type="Proteomes" id="UP000017747"/>
    </source>
</evidence>
<dbReference type="PANTHER" id="PTHR42954">
    <property type="entry name" value="FE(2+) TRANSPORT PROTEIN A"/>
    <property type="match status" value="1"/>
</dbReference>
<dbReference type="Gene3D" id="2.30.30.90">
    <property type="match status" value="1"/>
</dbReference>
<evidence type="ECO:0000313" key="3">
    <source>
        <dbReference type="EMBL" id="ETA82108.1"/>
    </source>
</evidence>
<evidence type="ECO:0000259" key="2">
    <source>
        <dbReference type="SMART" id="SM00899"/>
    </source>
</evidence>
<dbReference type="AlphaFoldDB" id="V7I8E0"/>
<dbReference type="GO" id="GO:0046914">
    <property type="term" value="F:transition metal ion binding"/>
    <property type="evidence" value="ECO:0007669"/>
    <property type="project" value="InterPro"/>
</dbReference>
<keyword evidence="1" id="KW-0408">Iron</keyword>
<dbReference type="InterPro" id="IPR007167">
    <property type="entry name" value="Fe-transptr_FeoA-like"/>
</dbReference>
<dbReference type="SUPFAM" id="SSF50037">
    <property type="entry name" value="C-terminal domain of transcriptional repressors"/>
    <property type="match status" value="1"/>
</dbReference>
<feature type="domain" description="Ferrous iron transporter FeoA-like" evidence="2">
    <location>
        <begin position="1"/>
        <end position="73"/>
    </location>
</feature>
<accession>V7I8E0</accession>
<comment type="caution">
    <text evidence="3">The sequence shown here is derived from an EMBL/GenBank/DDBJ whole genome shotgun (WGS) entry which is preliminary data.</text>
</comment>
<dbReference type="RefSeq" id="WP_023388522.1">
    <property type="nucleotide sequence ID" value="NZ_AXUN02000042.1"/>
</dbReference>
<protein>
    <submittedName>
        <fullName evidence="3">Iron transporter FeoA</fullName>
    </submittedName>
</protein>
<dbReference type="EMBL" id="AXUN02000042">
    <property type="protein sequence ID" value="ETA82108.1"/>
    <property type="molecule type" value="Genomic_DNA"/>
</dbReference>
<keyword evidence="4" id="KW-1185">Reference proteome</keyword>
<dbReference type="eggNOG" id="COG1918">
    <property type="taxonomic scope" value="Bacteria"/>
</dbReference>
<dbReference type="InterPro" id="IPR052713">
    <property type="entry name" value="FeoA"/>
</dbReference>
<reference evidence="3 4" key="1">
    <citation type="journal article" date="2014" name="Genome Announc.">
        <title>Genome Sequence of Youngiibacter fragilis, the Type Strain of the Genus Youngiibacter.</title>
        <authorList>
            <person name="Wawrik C.B."/>
            <person name="Callaghan A.V."/>
            <person name="Stamps B.W."/>
            <person name="Wawrik B."/>
        </authorList>
    </citation>
    <scope>NUCLEOTIDE SEQUENCE [LARGE SCALE GENOMIC DNA]</scope>
    <source>
        <strain evidence="3 4">232.1</strain>
    </source>
</reference>
<gene>
    <name evidence="3" type="ORF">T472_0202950</name>
</gene>
<dbReference type="Proteomes" id="UP000017747">
    <property type="component" value="Unassembled WGS sequence"/>
</dbReference>
<dbReference type="Pfam" id="PF04023">
    <property type="entry name" value="FeoA"/>
    <property type="match status" value="1"/>
</dbReference>
<dbReference type="InterPro" id="IPR008988">
    <property type="entry name" value="Transcriptional_repressor_C"/>
</dbReference>
<dbReference type="PANTHER" id="PTHR42954:SF2">
    <property type="entry name" value="FE(2+) TRANSPORT PROTEIN A"/>
    <property type="match status" value="1"/>
</dbReference>
<dbReference type="InterPro" id="IPR038157">
    <property type="entry name" value="FeoA_core_dom"/>
</dbReference>
<evidence type="ECO:0000256" key="1">
    <source>
        <dbReference type="ARBA" id="ARBA00023004"/>
    </source>
</evidence>
<dbReference type="SMART" id="SM00899">
    <property type="entry name" value="FeoA"/>
    <property type="match status" value="1"/>
</dbReference>
<dbReference type="STRING" id="994573.T472_0202950"/>
<dbReference type="OrthoDB" id="9811076at2"/>
<proteinExistence type="predicted"/>
<sequence>MCLTDIKPGKKAMIEGIGGNEKLAKRLLALGCTEGCEIEVVRKAPLGDPLVLSLRGFHIALRKADAKNIFVRETI</sequence>